<keyword evidence="2" id="KW-1185">Reference proteome</keyword>
<name>A0ABP8ERZ6_9MICO</name>
<organism evidence="1 2">
    <name type="scientific">Georgenia daeguensis</name>
    <dbReference type="NCBI Taxonomy" id="908355"/>
    <lineage>
        <taxon>Bacteria</taxon>
        <taxon>Bacillati</taxon>
        <taxon>Actinomycetota</taxon>
        <taxon>Actinomycetes</taxon>
        <taxon>Micrococcales</taxon>
        <taxon>Bogoriellaceae</taxon>
        <taxon>Georgenia</taxon>
    </lineage>
</organism>
<evidence type="ECO:0000313" key="2">
    <source>
        <dbReference type="Proteomes" id="UP001499841"/>
    </source>
</evidence>
<reference evidence="2" key="1">
    <citation type="journal article" date="2019" name="Int. J. Syst. Evol. Microbiol.">
        <title>The Global Catalogue of Microorganisms (GCM) 10K type strain sequencing project: providing services to taxonomists for standard genome sequencing and annotation.</title>
        <authorList>
            <consortium name="The Broad Institute Genomics Platform"/>
            <consortium name="The Broad Institute Genome Sequencing Center for Infectious Disease"/>
            <person name="Wu L."/>
            <person name="Ma J."/>
        </authorList>
    </citation>
    <scope>NUCLEOTIDE SEQUENCE [LARGE SCALE GENOMIC DNA]</scope>
    <source>
        <strain evidence="2">JCM 17459</strain>
    </source>
</reference>
<dbReference type="EMBL" id="BAABBA010000003">
    <property type="protein sequence ID" value="GAA4286582.1"/>
    <property type="molecule type" value="Genomic_DNA"/>
</dbReference>
<accession>A0ABP8ERZ6</accession>
<evidence type="ECO:0000313" key="1">
    <source>
        <dbReference type="EMBL" id="GAA4286582.1"/>
    </source>
</evidence>
<protein>
    <submittedName>
        <fullName evidence="1">Uncharacterized protein</fullName>
    </submittedName>
</protein>
<sequence>MPAAPTAAGSVRARPDTLCLVPGSRAVVALAAALTVAAGLTACEPTGQPTEDANTAELQDQLAAVPGVTQSRVRHSPGDYEYLSIDLELGAGTHALATAPVIEVTQDLVEGSEYRDTELMVSLRWGEDDQDLRMYAHGPSAMLSALSNETRAMAVLEQHGFEETTLSVSDTAVDAQYRRSIDVGLGPGTPGRALNRVREAVATQLPDAQQETDLSVRYYGEYDPDRPTDTRSLRVPAAAPDEIVALADAYLRQPVPVGWAGATDVHVSVSGSGADVAGWYISVDVTVAPESLWSTPEGDLESHAGDDVVMDVGHHAARTVVPTVADMFLDLRLESADGYVDVAGFYSADCAAAWEDGSGRSRALWRTWVEAGGRPDDGATATECPDA</sequence>
<comment type="caution">
    <text evidence="1">The sequence shown here is derived from an EMBL/GenBank/DDBJ whole genome shotgun (WGS) entry which is preliminary data.</text>
</comment>
<dbReference type="Proteomes" id="UP001499841">
    <property type="component" value="Unassembled WGS sequence"/>
</dbReference>
<proteinExistence type="predicted"/>
<gene>
    <name evidence="1" type="ORF">GCM10022262_09410</name>
</gene>